<feature type="compositionally biased region" description="Polar residues" evidence="1">
    <location>
        <begin position="719"/>
        <end position="730"/>
    </location>
</feature>
<feature type="region of interest" description="Disordered" evidence="1">
    <location>
        <begin position="170"/>
        <end position="235"/>
    </location>
</feature>
<dbReference type="Proteomes" id="UP000747399">
    <property type="component" value="Unassembled WGS sequence"/>
</dbReference>
<dbReference type="PANTHER" id="PTHR33322">
    <property type="entry name" value="BAG DOMAIN CONTAINING PROTEIN, EXPRESSED"/>
    <property type="match status" value="1"/>
</dbReference>
<evidence type="ECO:0000259" key="2">
    <source>
        <dbReference type="Pfam" id="PF02179"/>
    </source>
</evidence>
<feature type="region of interest" description="Disordered" evidence="1">
    <location>
        <begin position="269"/>
        <end position="395"/>
    </location>
</feature>
<feature type="compositionally biased region" description="Low complexity" evidence="1">
    <location>
        <begin position="775"/>
        <end position="785"/>
    </location>
</feature>
<accession>A0A8J4BLE0</accession>
<organism evidence="3 4">
    <name type="scientific">Volvox africanus</name>
    <dbReference type="NCBI Taxonomy" id="51714"/>
    <lineage>
        <taxon>Eukaryota</taxon>
        <taxon>Viridiplantae</taxon>
        <taxon>Chlorophyta</taxon>
        <taxon>core chlorophytes</taxon>
        <taxon>Chlorophyceae</taxon>
        <taxon>CS clade</taxon>
        <taxon>Chlamydomonadales</taxon>
        <taxon>Volvocaceae</taxon>
        <taxon>Volvox</taxon>
    </lineage>
</organism>
<dbReference type="Pfam" id="PF02179">
    <property type="entry name" value="BAG"/>
    <property type="match status" value="1"/>
</dbReference>
<feature type="compositionally biased region" description="Low complexity" evidence="1">
    <location>
        <begin position="809"/>
        <end position="822"/>
    </location>
</feature>
<feature type="compositionally biased region" description="Low complexity" evidence="1">
    <location>
        <begin position="297"/>
        <end position="337"/>
    </location>
</feature>
<evidence type="ECO:0000313" key="4">
    <source>
        <dbReference type="Proteomes" id="UP000747399"/>
    </source>
</evidence>
<feature type="region of interest" description="Disordered" evidence="1">
    <location>
        <begin position="708"/>
        <end position="740"/>
    </location>
</feature>
<evidence type="ECO:0000313" key="3">
    <source>
        <dbReference type="EMBL" id="GIL63568.1"/>
    </source>
</evidence>
<reference evidence="3" key="1">
    <citation type="journal article" date="2021" name="Proc. Natl. Acad. Sci. U.S.A.">
        <title>Three genomes in the algal genus Volvox reveal the fate of a haploid sex-determining region after a transition to homothallism.</title>
        <authorList>
            <person name="Yamamoto K."/>
            <person name="Hamaji T."/>
            <person name="Kawai-Toyooka H."/>
            <person name="Matsuzaki R."/>
            <person name="Takahashi F."/>
            <person name="Nishimura Y."/>
            <person name="Kawachi M."/>
            <person name="Noguchi H."/>
            <person name="Minakuchi Y."/>
            <person name="Umen J.G."/>
            <person name="Toyoda A."/>
            <person name="Nozaki H."/>
        </authorList>
    </citation>
    <scope>NUCLEOTIDE SEQUENCE</scope>
    <source>
        <strain evidence="3">NIES-3780</strain>
    </source>
</reference>
<feature type="domain" description="BAG" evidence="2">
    <location>
        <begin position="519"/>
        <end position="574"/>
    </location>
</feature>
<feature type="compositionally biased region" description="Low complexity" evidence="1">
    <location>
        <begin position="191"/>
        <end position="205"/>
    </location>
</feature>
<evidence type="ECO:0000256" key="1">
    <source>
        <dbReference type="SAM" id="MobiDB-lite"/>
    </source>
</evidence>
<dbReference type="EMBL" id="BNCO01000059">
    <property type="protein sequence ID" value="GIL63568.1"/>
    <property type="molecule type" value="Genomic_DNA"/>
</dbReference>
<dbReference type="InterPro" id="IPR003103">
    <property type="entry name" value="BAG_domain"/>
</dbReference>
<dbReference type="PANTHER" id="PTHR33322:SF4">
    <property type="entry name" value="BAG DOMAIN CONTAINING PROTEIN, EXPRESSED"/>
    <property type="match status" value="1"/>
</dbReference>
<feature type="region of interest" description="Disordered" evidence="1">
    <location>
        <begin position="775"/>
        <end position="824"/>
    </location>
</feature>
<comment type="caution">
    <text evidence="3">The sequence shown here is derived from an EMBL/GenBank/DDBJ whole genome shotgun (WGS) entry which is preliminary data.</text>
</comment>
<protein>
    <recommendedName>
        <fullName evidence="2">BAG domain-containing protein</fullName>
    </recommendedName>
</protein>
<feature type="compositionally biased region" description="Low complexity" evidence="1">
    <location>
        <begin position="648"/>
        <end position="660"/>
    </location>
</feature>
<dbReference type="InterPro" id="IPR040400">
    <property type="entry name" value="BAG5/6/7/8"/>
</dbReference>
<sequence length="861" mass="88681">MFRVSNPWDAWMRPSDDDAYPFVMPASHLRTSAPFEGFGFDHPAEYGYPGYRAGRRHPTTPAALFPGYPRQPRHQTFFPTSPAPHDPYESLAEPPFAFHYPRRAAAAAPEPAFYMGPAPAQAPRGRVVPHPAAEDANVSDVDDEQDEHGIPFLLHNGCVLKPPFTRRLHQQKQPVMVGKPQPLAPAPLTQSAAGGSKAAISSESACHSDPDEADGSDPNGHHPTLADAGGASRRAVHPQSVLIWDPRTGRSFRAIIPAAVTAATSANGAARAAKGDGGKDSVQAAAKESPMKPPCDSTAPSNTPAPGPAAAAAASPSRANTAPAARGSSAAGSGPTRILVRSADSNGAAAVKGPGITSASGGPAKGMEPKAASQDSSASSSSLSSSLERQNSTALVTRPPLEVAISRGPSAVLPAAVATAADADAAAASGSSASRSRPSHAAAVSTAAASARAGSSSVTESMAAHIAAATAPRMTRSMAARTIQRWWRGWRLWRHTPALRVLMALSAELRSAAARYYGYMGATEGNLTDKQHLEVNELAMRAILKLDSLEGLPGELRALRKHLTARALRLQDEVHSAYAKSTTRPTLVRQVAMDPPTAAVAAPESCTANAEGAEAAAPPAAEDTVTQREISPNRDAADPVGSSSTETAAAAAVLAGQGPNEEGGLGGSGRPSAASVVAPGDLNGSSGAAAAATAKCARAVRRRCKRVHAKHGGGFEGRNASSPTSKSLSAPVSRPPGDDVNIRWISGRLLQRLRRRFGDSAASAAVAAAAAAAAHLPPAASSRRGGSLGSGVDVGGLHKQRHTTHKKQQQQQQQQQSQKQQQPVILRVVVRSDAKGADGDNGGSIRSCRSAVLVESGVQTD</sequence>
<keyword evidence="4" id="KW-1185">Reference proteome</keyword>
<feature type="region of interest" description="Disordered" evidence="1">
    <location>
        <begin position="609"/>
        <end position="678"/>
    </location>
</feature>
<feature type="compositionally biased region" description="Low complexity" evidence="1">
    <location>
        <begin position="371"/>
        <end position="386"/>
    </location>
</feature>
<feature type="compositionally biased region" description="Basic residues" evidence="1">
    <location>
        <begin position="798"/>
        <end position="808"/>
    </location>
</feature>
<gene>
    <name evidence="3" type="ORF">Vafri_17610</name>
</gene>
<dbReference type="GO" id="GO:0051087">
    <property type="term" value="F:protein-folding chaperone binding"/>
    <property type="evidence" value="ECO:0007669"/>
    <property type="project" value="InterPro"/>
</dbReference>
<dbReference type="AlphaFoldDB" id="A0A8J4BLE0"/>
<name>A0A8J4BLE0_9CHLO</name>
<proteinExistence type="predicted"/>
<feature type="compositionally biased region" description="Low complexity" evidence="1">
    <location>
        <begin position="609"/>
        <end position="622"/>
    </location>
</feature>
<dbReference type="GO" id="GO:0006457">
    <property type="term" value="P:protein folding"/>
    <property type="evidence" value="ECO:0007669"/>
    <property type="project" value="TreeGrafter"/>
</dbReference>